<sequence length="55" mass="6276">MAEELSKLLPSVTWFGMTSEATPKKTLLIDASLQRPRICPRAPGGERREPPRNWR</sequence>
<organism evidence="1">
    <name type="scientific">Corynebacterium glutamicum (strain R)</name>
    <dbReference type="NCBI Taxonomy" id="340322"/>
    <lineage>
        <taxon>Bacteria</taxon>
        <taxon>Bacillati</taxon>
        <taxon>Actinomycetota</taxon>
        <taxon>Actinomycetes</taxon>
        <taxon>Mycobacteriales</taxon>
        <taxon>Corynebacteriaceae</taxon>
        <taxon>Corynebacterium</taxon>
    </lineage>
</organism>
<proteinExistence type="predicted"/>
<protein>
    <submittedName>
        <fullName evidence="1">Uncharacterized protein</fullName>
    </submittedName>
</protein>
<gene>
    <name evidence="1" type="ordered locus">cgR_6060</name>
</gene>
<evidence type="ECO:0000313" key="1">
    <source>
        <dbReference type="EMBL" id="BAQ21122.1"/>
    </source>
</evidence>
<dbReference type="EMBL" id="AP009044">
    <property type="protein sequence ID" value="BAQ21122.1"/>
    <property type="molecule type" value="Genomic_DNA"/>
</dbReference>
<dbReference type="KEGG" id="cgt:cgR_6060"/>
<name>A0AB72VFU9_CORGB</name>
<dbReference type="AlphaFoldDB" id="A0AB72VFU9"/>
<dbReference type="Proteomes" id="UP000006698">
    <property type="component" value="Chromosome"/>
</dbReference>
<reference evidence="1" key="1">
    <citation type="journal article" date="2007" name="Microbiology">
        <title>Comparative analysis of the Corynebacterium glutamicum group and complete genome sequence of strain R.</title>
        <authorList>
            <person name="Yukawa H."/>
            <person name="Omumasaba C.A."/>
            <person name="Nonaka H."/>
            <person name="Kos P."/>
            <person name="Okai N."/>
            <person name="Suzuki N."/>
            <person name="Suda M."/>
            <person name="Tsuge Y."/>
            <person name="Watanabe J."/>
            <person name="Ikeda Y."/>
            <person name="Vertes A.A."/>
            <person name="Inui M."/>
        </authorList>
    </citation>
    <scope>NUCLEOTIDE SEQUENCE</scope>
    <source>
        <strain evidence="1">R</strain>
    </source>
</reference>
<accession>A0AB72VFU9</accession>